<dbReference type="Gene3D" id="3.40.430.10">
    <property type="entry name" value="Dihydrofolate Reductase, subunit A"/>
    <property type="match status" value="1"/>
</dbReference>
<reference evidence="14" key="1">
    <citation type="submission" date="2023-09" db="EMBL/GenBank/DDBJ databases">
        <title>Genomes of two closely related lineages of the louse Polyplax serrata with different host specificities.</title>
        <authorList>
            <person name="Martinu J."/>
            <person name="Tarabai H."/>
            <person name="Stefka J."/>
            <person name="Hypsa V."/>
        </authorList>
    </citation>
    <scope>NUCLEOTIDE SEQUENCE [LARGE SCALE GENOMIC DNA]</scope>
    <source>
        <strain evidence="14">98ZLc_SE</strain>
    </source>
</reference>
<keyword evidence="11" id="KW-0511">Multifunctional enzyme</keyword>
<evidence type="ECO:0000256" key="12">
    <source>
        <dbReference type="PIRNR" id="PIRNR006769"/>
    </source>
</evidence>
<evidence type="ECO:0000256" key="11">
    <source>
        <dbReference type="ARBA" id="ARBA00023268"/>
    </source>
</evidence>
<dbReference type="Gene3D" id="3.40.140.10">
    <property type="entry name" value="Cytidine Deaminase, domain 2"/>
    <property type="match status" value="1"/>
</dbReference>
<organism evidence="14 15">
    <name type="scientific">Candidatus Legionella polyplacis</name>
    <dbReference type="NCBI Taxonomy" id="2005262"/>
    <lineage>
        <taxon>Bacteria</taxon>
        <taxon>Pseudomonadati</taxon>
        <taxon>Pseudomonadota</taxon>
        <taxon>Gammaproteobacteria</taxon>
        <taxon>Legionellales</taxon>
        <taxon>Legionellaceae</taxon>
        <taxon>Legionella</taxon>
    </lineage>
</organism>
<dbReference type="InterPro" id="IPR016193">
    <property type="entry name" value="Cytidine_deaminase-like"/>
</dbReference>
<comment type="pathway">
    <text evidence="2 12">Cofactor biosynthesis; riboflavin biosynthesis; 5-amino-6-(D-ribitylamino)uracil from GTP: step 2/4.</text>
</comment>
<sequence>MNIHKFFMRLALKQAWLGKGFCSPNPSVGAIVVKNKKIIAKSYHRGFGFEHAEVSVLNKIPVNIKRLTMYVTLEPCNHWGKTPPCVNAIIAYGVYKVVYGFPDPNFIVKKNDTSKILQNAGIKVIYLPMEEINSFYKSYNYWVKNKKPWITVKIAQSLNGKISFLKDRKRCLISNKLCSEFTHKQRLYSDVILTTSNTIKRDNPLLNVRLRNKNIKKPIAILDSSLSLNKDMRVFYNAKCCHIYYNIKYDIKNIIDNCYYYPVKKSSNFLDIKAVISHLGQIGYHDVWVEAGGRLFSNLHYYNLVQRTYIYISPRLLLGKTISAFQKQIDFYRSKKIYWKIKKDNAILCVEWN</sequence>
<dbReference type="PANTHER" id="PTHR38011">
    <property type="entry name" value="DIHYDROFOLATE REDUCTASE FAMILY PROTEIN (AFU_ORTHOLOGUE AFUA_8G06820)"/>
    <property type="match status" value="1"/>
</dbReference>
<dbReference type="RefSeq" id="WP_338516115.1">
    <property type="nucleotide sequence ID" value="NZ_CP135137.1"/>
</dbReference>
<keyword evidence="12 14" id="KW-0378">Hydrolase</keyword>
<evidence type="ECO:0000256" key="5">
    <source>
        <dbReference type="ARBA" id="ARBA00007417"/>
    </source>
</evidence>
<comment type="function">
    <text evidence="1 12">Converts 2,5-diamino-6-(ribosylamino)-4(3h)-pyrimidinone 5'-phosphate into 5-amino-6-(ribosylamino)-2,4(1h,3h)-pyrimidinedione 5'-phosphate.</text>
</comment>
<dbReference type="SUPFAM" id="SSF53597">
    <property type="entry name" value="Dihydrofolate reductase-like"/>
    <property type="match status" value="1"/>
</dbReference>
<evidence type="ECO:0000256" key="4">
    <source>
        <dbReference type="ARBA" id="ARBA00005259"/>
    </source>
</evidence>
<evidence type="ECO:0000256" key="9">
    <source>
        <dbReference type="ARBA" id="ARBA00022857"/>
    </source>
</evidence>
<feature type="domain" description="CMP/dCMP-type deaminase" evidence="13">
    <location>
        <begin position="2"/>
        <end position="124"/>
    </location>
</feature>
<dbReference type="Pfam" id="PF00383">
    <property type="entry name" value="dCMP_cyt_deam_1"/>
    <property type="match status" value="1"/>
</dbReference>
<dbReference type="InterPro" id="IPR016192">
    <property type="entry name" value="APOBEC/CMP_deaminase_Zn-bd"/>
</dbReference>
<dbReference type="EMBL" id="CP135137">
    <property type="protein sequence ID" value="WWR11547.1"/>
    <property type="molecule type" value="Genomic_DNA"/>
</dbReference>
<evidence type="ECO:0000256" key="6">
    <source>
        <dbReference type="ARBA" id="ARBA00022619"/>
    </source>
</evidence>
<evidence type="ECO:0000256" key="3">
    <source>
        <dbReference type="ARBA" id="ARBA00004910"/>
    </source>
</evidence>
<dbReference type="PIRSF" id="PIRSF006769">
    <property type="entry name" value="RibD"/>
    <property type="match status" value="1"/>
</dbReference>
<dbReference type="EC" id="3.5.4.26" evidence="12"/>
<proteinExistence type="inferred from homology"/>
<evidence type="ECO:0000313" key="15">
    <source>
        <dbReference type="Proteomes" id="UP001368618"/>
    </source>
</evidence>
<comment type="similarity">
    <text evidence="5 12">In the C-terminal section; belongs to the HTP reductase family.</text>
</comment>
<dbReference type="EC" id="1.1.1.193" evidence="12"/>
<name>A0ABZ2GWM6_9GAMM</name>
<keyword evidence="15" id="KW-1185">Reference proteome</keyword>
<evidence type="ECO:0000313" key="14">
    <source>
        <dbReference type="EMBL" id="WWR11547.1"/>
    </source>
</evidence>
<keyword evidence="10 12" id="KW-0560">Oxidoreductase</keyword>
<comment type="cofactor">
    <cofactor evidence="12">
        <name>Zn(2+)</name>
        <dbReference type="ChEBI" id="CHEBI:29105"/>
    </cofactor>
    <text evidence="12">Binds 1 zinc ion.</text>
</comment>
<keyword evidence="7 12" id="KW-0479">Metal-binding</keyword>
<comment type="similarity">
    <text evidence="4 12">In the N-terminal section; belongs to the cytidine and deoxycytidylate deaminase family.</text>
</comment>
<dbReference type="SUPFAM" id="SSF53927">
    <property type="entry name" value="Cytidine deaminase-like"/>
    <property type="match status" value="1"/>
</dbReference>
<dbReference type="InterPro" id="IPR004794">
    <property type="entry name" value="Eubact_RibD"/>
</dbReference>
<dbReference type="InterPro" id="IPR002125">
    <property type="entry name" value="CMP_dCMP_dom"/>
</dbReference>
<dbReference type="CDD" id="cd01284">
    <property type="entry name" value="Riboflavin_deaminase-reductase"/>
    <property type="match status" value="1"/>
</dbReference>
<comment type="catalytic activity">
    <reaction evidence="12">
        <text>2,5-diamino-6-hydroxy-4-(5-phosphoribosylamino)-pyrimidine + H2O + H(+) = 5-amino-6-(5-phospho-D-ribosylamino)uracil + NH4(+)</text>
        <dbReference type="Rhea" id="RHEA:21868"/>
        <dbReference type="ChEBI" id="CHEBI:15377"/>
        <dbReference type="ChEBI" id="CHEBI:15378"/>
        <dbReference type="ChEBI" id="CHEBI:28938"/>
        <dbReference type="ChEBI" id="CHEBI:58453"/>
        <dbReference type="ChEBI" id="CHEBI:58614"/>
        <dbReference type="EC" id="3.5.4.26"/>
    </reaction>
</comment>
<dbReference type="GO" id="GO:0008835">
    <property type="term" value="F:diaminohydroxyphosphoribosylaminopyrimidine deaminase activity"/>
    <property type="evidence" value="ECO:0007669"/>
    <property type="project" value="UniProtKB-EC"/>
</dbReference>
<keyword evidence="9 12" id="KW-0521">NADP</keyword>
<accession>A0ABZ2GWM6</accession>
<dbReference type="Proteomes" id="UP001368618">
    <property type="component" value="Chromosome"/>
</dbReference>
<dbReference type="PANTHER" id="PTHR38011:SF7">
    <property type="entry name" value="2,5-DIAMINO-6-RIBOSYLAMINO-4(3H)-PYRIMIDINONE 5'-PHOSPHATE REDUCTASE"/>
    <property type="match status" value="1"/>
</dbReference>
<comment type="pathway">
    <text evidence="3 12">Cofactor biosynthesis; riboflavin biosynthesis; 5-amino-6-(D-ribitylamino)uracil from GTP: step 3/4.</text>
</comment>
<protein>
    <recommendedName>
        <fullName evidence="12">Riboflavin biosynthesis protein RibD</fullName>
    </recommendedName>
    <domain>
        <recommendedName>
            <fullName evidence="12">Diaminohydroxyphosphoribosylaminopyrimidine deaminase</fullName>
            <shortName evidence="12">DRAP deaminase</shortName>
            <ecNumber evidence="12">3.5.4.26</ecNumber>
        </recommendedName>
        <alternativeName>
            <fullName evidence="12">Riboflavin-specific deaminase</fullName>
        </alternativeName>
    </domain>
    <domain>
        <recommendedName>
            <fullName evidence="12">5-amino-6-(5-phosphoribosylamino)uracil reductase</fullName>
            <ecNumber evidence="12">1.1.1.193</ecNumber>
        </recommendedName>
        <alternativeName>
            <fullName evidence="12">HTP reductase</fullName>
        </alternativeName>
    </domain>
</protein>
<dbReference type="PROSITE" id="PS51747">
    <property type="entry name" value="CYT_DCMP_DEAMINASES_2"/>
    <property type="match status" value="1"/>
</dbReference>
<dbReference type="GO" id="GO:0008703">
    <property type="term" value="F:5-amino-6-(5-phosphoribosylamino)uracil reductase activity"/>
    <property type="evidence" value="ECO:0007669"/>
    <property type="project" value="UniProtKB-EC"/>
</dbReference>
<dbReference type="InterPro" id="IPR050765">
    <property type="entry name" value="Riboflavin_Biosynth_HTPR"/>
</dbReference>
<comment type="catalytic activity">
    <reaction evidence="12">
        <text>5-amino-6-(5-phospho-D-ribitylamino)uracil + NADP(+) = 5-amino-6-(5-phospho-D-ribosylamino)uracil + NADPH + H(+)</text>
        <dbReference type="Rhea" id="RHEA:17845"/>
        <dbReference type="ChEBI" id="CHEBI:15378"/>
        <dbReference type="ChEBI" id="CHEBI:57783"/>
        <dbReference type="ChEBI" id="CHEBI:58349"/>
        <dbReference type="ChEBI" id="CHEBI:58421"/>
        <dbReference type="ChEBI" id="CHEBI:58453"/>
        <dbReference type="EC" id="1.1.1.193"/>
    </reaction>
</comment>
<gene>
    <name evidence="14" type="primary">ribD</name>
    <name evidence="14" type="ORF">RQL39_00005</name>
</gene>
<dbReference type="InterPro" id="IPR002734">
    <property type="entry name" value="RibDG_C"/>
</dbReference>
<keyword evidence="8 12" id="KW-0862">Zinc</keyword>
<evidence type="ECO:0000256" key="2">
    <source>
        <dbReference type="ARBA" id="ARBA00004882"/>
    </source>
</evidence>
<evidence type="ECO:0000256" key="8">
    <source>
        <dbReference type="ARBA" id="ARBA00022833"/>
    </source>
</evidence>
<evidence type="ECO:0000256" key="7">
    <source>
        <dbReference type="ARBA" id="ARBA00022723"/>
    </source>
</evidence>
<dbReference type="InterPro" id="IPR024072">
    <property type="entry name" value="DHFR-like_dom_sf"/>
</dbReference>
<dbReference type="NCBIfam" id="TIGR00326">
    <property type="entry name" value="eubact_ribD"/>
    <property type="match status" value="1"/>
</dbReference>
<evidence type="ECO:0000256" key="1">
    <source>
        <dbReference type="ARBA" id="ARBA00002151"/>
    </source>
</evidence>
<dbReference type="PROSITE" id="PS00903">
    <property type="entry name" value="CYT_DCMP_DEAMINASES_1"/>
    <property type="match status" value="1"/>
</dbReference>
<keyword evidence="6 12" id="KW-0686">Riboflavin biosynthesis</keyword>
<dbReference type="Pfam" id="PF01872">
    <property type="entry name" value="RibD_C"/>
    <property type="match status" value="1"/>
</dbReference>
<evidence type="ECO:0000256" key="10">
    <source>
        <dbReference type="ARBA" id="ARBA00023002"/>
    </source>
</evidence>
<evidence type="ECO:0000259" key="13">
    <source>
        <dbReference type="PROSITE" id="PS51747"/>
    </source>
</evidence>